<organism evidence="1 2">
    <name type="scientific">Panagrolaimus davidi</name>
    <dbReference type="NCBI Taxonomy" id="227884"/>
    <lineage>
        <taxon>Eukaryota</taxon>
        <taxon>Metazoa</taxon>
        <taxon>Ecdysozoa</taxon>
        <taxon>Nematoda</taxon>
        <taxon>Chromadorea</taxon>
        <taxon>Rhabditida</taxon>
        <taxon>Tylenchina</taxon>
        <taxon>Panagrolaimomorpha</taxon>
        <taxon>Panagrolaimoidea</taxon>
        <taxon>Panagrolaimidae</taxon>
        <taxon>Panagrolaimus</taxon>
    </lineage>
</organism>
<dbReference type="Proteomes" id="UP000887578">
    <property type="component" value="Unplaced"/>
</dbReference>
<keyword evidence="1" id="KW-1185">Reference proteome</keyword>
<evidence type="ECO:0000313" key="2">
    <source>
        <dbReference type="WBParaSite" id="PDA_v2.g23968.t1"/>
    </source>
</evidence>
<sequence>MRLCMQKSMIQILEAYKTRPDADIYEEVLNWYEINGFRAYAIFNKHTGNTQYFLWLSNDTSGEMSKEMFDKLFIWQKEREKKQ</sequence>
<evidence type="ECO:0000313" key="1">
    <source>
        <dbReference type="Proteomes" id="UP000887578"/>
    </source>
</evidence>
<proteinExistence type="predicted"/>
<dbReference type="WBParaSite" id="PDA_v2.g23968.t1">
    <property type="protein sequence ID" value="PDA_v2.g23968.t1"/>
    <property type="gene ID" value="PDA_v2.g23968"/>
</dbReference>
<protein>
    <submittedName>
        <fullName evidence="2">Uncharacterized protein</fullName>
    </submittedName>
</protein>
<accession>A0A914Q4V0</accession>
<dbReference type="AlphaFoldDB" id="A0A914Q4V0"/>
<reference evidence="2" key="1">
    <citation type="submission" date="2022-11" db="UniProtKB">
        <authorList>
            <consortium name="WormBaseParasite"/>
        </authorList>
    </citation>
    <scope>IDENTIFICATION</scope>
</reference>
<name>A0A914Q4V0_9BILA</name>